<keyword evidence="13" id="KW-1185">Reference proteome</keyword>
<evidence type="ECO:0000313" key="13">
    <source>
        <dbReference type="Proteomes" id="UP001160390"/>
    </source>
</evidence>
<feature type="region of interest" description="Disordered" evidence="11">
    <location>
        <begin position="511"/>
        <end position="600"/>
    </location>
</feature>
<comment type="subcellular location">
    <subcellularLocation>
        <location evidence="10">Endoplasmic reticulum membrane</location>
        <topology evidence="10">Single-pass type II membrane protein</topology>
    </subcellularLocation>
    <subcellularLocation>
        <location evidence="10">Golgi apparatus membrane</location>
        <topology evidence="10">Single-pass type II membrane protein</topology>
    </subcellularLocation>
</comment>
<evidence type="ECO:0000256" key="8">
    <source>
        <dbReference type="ARBA" id="ARBA00022989"/>
    </source>
</evidence>
<evidence type="ECO:0000256" key="6">
    <source>
        <dbReference type="ARBA" id="ARBA00022892"/>
    </source>
</evidence>
<evidence type="ECO:0000256" key="10">
    <source>
        <dbReference type="RuleBase" id="RU369019"/>
    </source>
</evidence>
<feature type="compositionally biased region" description="Acidic residues" evidence="11">
    <location>
        <begin position="558"/>
        <end position="569"/>
    </location>
</feature>
<dbReference type="GO" id="GO:0005789">
    <property type="term" value="C:endoplasmic reticulum membrane"/>
    <property type="evidence" value="ECO:0007669"/>
    <property type="project" value="UniProtKB-SubCell"/>
</dbReference>
<keyword evidence="4 10" id="KW-0677">Repeat</keyword>
<feature type="transmembrane region" description="Helical" evidence="10">
    <location>
        <begin position="432"/>
        <end position="455"/>
    </location>
</feature>
<organism evidence="12 13">
    <name type="scientific">Clonostachys chloroleuca</name>
    <dbReference type="NCBI Taxonomy" id="1926264"/>
    <lineage>
        <taxon>Eukaryota</taxon>
        <taxon>Fungi</taxon>
        <taxon>Dikarya</taxon>
        <taxon>Ascomycota</taxon>
        <taxon>Pezizomycotina</taxon>
        <taxon>Sordariomycetes</taxon>
        <taxon>Hypocreomycetidae</taxon>
        <taxon>Hypocreales</taxon>
        <taxon>Bionectriaceae</taxon>
        <taxon>Clonostachys</taxon>
    </lineage>
</organism>
<evidence type="ECO:0000256" key="2">
    <source>
        <dbReference type="ARBA" id="ARBA00022574"/>
    </source>
</evidence>
<dbReference type="GO" id="GO:0000139">
    <property type="term" value="C:Golgi membrane"/>
    <property type="evidence" value="ECO:0007669"/>
    <property type="project" value="UniProtKB-SubCell"/>
</dbReference>
<proteinExistence type="inferred from homology"/>
<dbReference type="EMBL" id="CABFNP030001195">
    <property type="protein sequence ID" value="CAI6091995.1"/>
    <property type="molecule type" value="Genomic_DNA"/>
</dbReference>
<evidence type="ECO:0000256" key="3">
    <source>
        <dbReference type="ARBA" id="ARBA00022692"/>
    </source>
</evidence>
<comment type="caution">
    <text evidence="12">The sequence shown here is derived from an EMBL/GenBank/DDBJ whole genome shotgun (WGS) entry which is preliminary data.</text>
</comment>
<evidence type="ECO:0000256" key="5">
    <source>
        <dbReference type="ARBA" id="ARBA00022824"/>
    </source>
</evidence>
<keyword evidence="5 10" id="KW-0256">Endoplasmic reticulum</keyword>
<dbReference type="PANTHER" id="PTHR23284">
    <property type="entry name" value="PROLACTIN REGULATORY ELEMENT BINDING PROTEIN"/>
    <property type="match status" value="1"/>
</dbReference>
<dbReference type="GO" id="GO:0015031">
    <property type="term" value="P:protein transport"/>
    <property type="evidence" value="ECO:0007669"/>
    <property type="project" value="UniProtKB-KW"/>
</dbReference>
<evidence type="ECO:0000256" key="4">
    <source>
        <dbReference type="ARBA" id="ARBA00022737"/>
    </source>
</evidence>
<name>A0AA35Q582_9HYPO</name>
<dbReference type="GO" id="GO:0003400">
    <property type="term" value="P:regulation of COPII vesicle coating"/>
    <property type="evidence" value="ECO:0007669"/>
    <property type="project" value="UniProtKB-UniRule"/>
</dbReference>
<dbReference type="InterPro" id="IPR045260">
    <property type="entry name" value="Sec12-like"/>
</dbReference>
<sequence length="641" mass="69652">MAPPFESASIELDFPLYAIDFDTEDSNRLVVGGGGGAGRSGVGNKIAVLETTSQNEIQTAGDITLSRDEDSVMSLALGARKGKTTHLYAGVNSSPESIAKGTNEHLRTLAIELPKAREKAAGPSTKVSEISRTSMFTDPDENSYQRLLRVVGQLGVASTAMGKDPQIGIFEATGPNPKVKGVFELPREAEDLDVIQTAENEYLVAFCHKYELHVVKISKEQGDPELVYTMPDDHGEKPMFRSIRFLTPNFILAISNLPKKNGIIIQGLRLPKPGHETARLAVAARIPGKINATALSVTNLSPPANLTTPVTETQFLVAVAGNDSAVYVYTLEHMITAQLPLLVNLYPLTTLKTPNNADNLTGLAFSTFVAPKSNPRPQFVKLASISLQSTVSVYSIPLKKYVDKTPRNPKGPPRATRYVVAMKSQTPSSRPIIIIMTVIVLLLAIIGQAVMEVYGGSKPILHAHKILPSWHGTLRTPGHQAAALLQESFIANLVGGNEDLTGETLILRDILPGGVDEEDEHNDEDEQYEGEEGDYEGEEDEEYSEVEQDGEAERNGEAEEDSEVEEEAPTADAPTNQIRVDAHREADDEAKRWDELSEEHKEAWKEKLLEAGKWTRDMGEGVFKGILFGELAGAVGQAFAG</sequence>
<feature type="compositionally biased region" description="Basic and acidic residues" evidence="11">
    <location>
        <begin position="580"/>
        <end position="600"/>
    </location>
</feature>
<dbReference type="GO" id="GO:0006888">
    <property type="term" value="P:endoplasmic reticulum to Golgi vesicle-mediated transport"/>
    <property type="evidence" value="ECO:0007669"/>
    <property type="project" value="UniProtKB-UniRule"/>
</dbReference>
<dbReference type="AlphaFoldDB" id="A0AA35Q582"/>
<accession>A0AA35Q582</accession>
<evidence type="ECO:0000313" key="12">
    <source>
        <dbReference type="EMBL" id="CAI6091995.1"/>
    </source>
</evidence>
<keyword evidence="7 10" id="KW-0653">Protein transport</keyword>
<keyword evidence="8 10" id="KW-1133">Transmembrane helix</keyword>
<evidence type="ECO:0000256" key="7">
    <source>
        <dbReference type="ARBA" id="ARBA00022927"/>
    </source>
</evidence>
<comment type="function">
    <text evidence="10">Guanine nucleotide-exchange factor (GEF) required for the formation or budding of transport vesicles from the ER.</text>
</comment>
<keyword evidence="3 10" id="KW-0812">Transmembrane</keyword>
<keyword evidence="1 10" id="KW-0813">Transport</keyword>
<reference evidence="12" key="1">
    <citation type="submission" date="2023-01" db="EMBL/GenBank/DDBJ databases">
        <authorList>
            <person name="Piombo E."/>
        </authorList>
    </citation>
    <scope>NUCLEOTIDE SEQUENCE</scope>
</reference>
<evidence type="ECO:0000256" key="1">
    <source>
        <dbReference type="ARBA" id="ARBA00022448"/>
    </source>
</evidence>
<dbReference type="PANTHER" id="PTHR23284:SF0">
    <property type="entry name" value="PROLACTIN REGULATORY ELEMENT-BINDING PROTEIN"/>
    <property type="match status" value="1"/>
</dbReference>
<dbReference type="GO" id="GO:0005085">
    <property type="term" value="F:guanyl-nucleotide exchange factor activity"/>
    <property type="evidence" value="ECO:0007669"/>
    <property type="project" value="InterPro"/>
</dbReference>
<evidence type="ECO:0000256" key="9">
    <source>
        <dbReference type="ARBA" id="ARBA00023136"/>
    </source>
</evidence>
<feature type="compositionally biased region" description="Acidic residues" evidence="11">
    <location>
        <begin position="515"/>
        <end position="550"/>
    </location>
</feature>
<dbReference type="Proteomes" id="UP001160390">
    <property type="component" value="Unassembled WGS sequence"/>
</dbReference>
<dbReference type="Gene3D" id="2.130.10.10">
    <property type="entry name" value="YVTN repeat-like/Quinoprotein amine dehydrogenase"/>
    <property type="match status" value="1"/>
</dbReference>
<keyword evidence="2 10" id="KW-0853">WD repeat</keyword>
<evidence type="ECO:0000256" key="11">
    <source>
        <dbReference type="SAM" id="MobiDB-lite"/>
    </source>
</evidence>
<comment type="similarity">
    <text evidence="10">Belongs to the WD repeat SEC12 family.</text>
</comment>
<protein>
    <recommendedName>
        <fullName evidence="10">Guanine nucleotide-exchange factor SEC12</fullName>
    </recommendedName>
</protein>
<keyword evidence="9 10" id="KW-0472">Membrane</keyword>
<gene>
    <name evidence="12" type="ORF">CCHLO57077_00006183</name>
</gene>
<keyword evidence="6" id="KW-0931">ER-Golgi transport</keyword>
<dbReference type="InterPro" id="IPR015943">
    <property type="entry name" value="WD40/YVTN_repeat-like_dom_sf"/>
</dbReference>